<accession>A0A9N8HG12</accession>
<keyword evidence="2" id="KW-1185">Reference proteome</keyword>
<gene>
    <name evidence="1" type="ORF">SEMRO_605_G174310.1</name>
</gene>
<dbReference type="EMBL" id="CAICTM010000604">
    <property type="protein sequence ID" value="CAB9513668.1"/>
    <property type="molecule type" value="Genomic_DNA"/>
</dbReference>
<evidence type="ECO:0000313" key="1">
    <source>
        <dbReference type="EMBL" id="CAB9513668.1"/>
    </source>
</evidence>
<protein>
    <submittedName>
        <fullName evidence="1">Uncharacterized protein</fullName>
    </submittedName>
</protein>
<evidence type="ECO:0000313" key="2">
    <source>
        <dbReference type="Proteomes" id="UP001153069"/>
    </source>
</evidence>
<comment type="caution">
    <text evidence="1">The sequence shown here is derived from an EMBL/GenBank/DDBJ whole genome shotgun (WGS) entry which is preliminary data.</text>
</comment>
<proteinExistence type="predicted"/>
<dbReference type="Proteomes" id="UP001153069">
    <property type="component" value="Unassembled WGS sequence"/>
</dbReference>
<reference evidence="1" key="1">
    <citation type="submission" date="2020-06" db="EMBL/GenBank/DDBJ databases">
        <authorList>
            <consortium name="Plant Systems Biology data submission"/>
        </authorList>
    </citation>
    <scope>NUCLEOTIDE SEQUENCE</scope>
    <source>
        <strain evidence="1">D6</strain>
    </source>
</reference>
<name>A0A9N8HG12_9STRA</name>
<dbReference type="AlphaFoldDB" id="A0A9N8HG12"/>
<sequence length="289" mass="33347">MLLFSVLGVNVLHLWGLWTSPLYLSWQRTLVLPFRRLLFPLVPQIARIESIREQETTQYYTASQHVSSSSPSFRKSVRRHYRRMEKIYQRHHIRHVCVDAERQLCLQQVLPILWQHQQRATSSSMPMDEFIKRTLVVTVVPDGILDLYYTPQDQLVAVQFSIWQAPHVWHWFMYFCDTGHSQAGIWWHGALLAMQRGHVLAQQNQHDVWVNAQVHQQDSKSHAGYAAASHTHLDMLSDLYPWTFTRQVPESVQQLRLWDSPAEAAASTEDAAASDTAAASSNSLIRLAG</sequence>
<organism evidence="1 2">
    <name type="scientific">Seminavis robusta</name>
    <dbReference type="NCBI Taxonomy" id="568900"/>
    <lineage>
        <taxon>Eukaryota</taxon>
        <taxon>Sar</taxon>
        <taxon>Stramenopiles</taxon>
        <taxon>Ochrophyta</taxon>
        <taxon>Bacillariophyta</taxon>
        <taxon>Bacillariophyceae</taxon>
        <taxon>Bacillariophycidae</taxon>
        <taxon>Naviculales</taxon>
        <taxon>Naviculaceae</taxon>
        <taxon>Seminavis</taxon>
    </lineage>
</organism>